<dbReference type="Proteomes" id="UP000615760">
    <property type="component" value="Unassembled WGS sequence"/>
</dbReference>
<comment type="caution">
    <text evidence="1">The sequence shown here is derived from an EMBL/GenBank/DDBJ whole genome shotgun (WGS) entry which is preliminary data.</text>
</comment>
<protein>
    <submittedName>
        <fullName evidence="1">Uncharacterized protein</fullName>
    </submittedName>
</protein>
<name>A0ABQ1JCC4_9FLAO</name>
<organism evidence="1 2">
    <name type="scientific">Flavobacterium suaedae</name>
    <dbReference type="NCBI Taxonomy" id="1767027"/>
    <lineage>
        <taxon>Bacteria</taxon>
        <taxon>Pseudomonadati</taxon>
        <taxon>Bacteroidota</taxon>
        <taxon>Flavobacteriia</taxon>
        <taxon>Flavobacteriales</taxon>
        <taxon>Flavobacteriaceae</taxon>
        <taxon>Flavobacterium</taxon>
    </lineage>
</organism>
<proteinExistence type="predicted"/>
<sequence length="219" mass="25149">MQKTTTYKLFIPEDETFDSILQKRDNGGRFVFYEYLIPRPVIAPGRGASKIYFIRDGEKTNYHIKYNVLTLLWGWWGLPFGPAYIPKTLSNNKTGIDVTEDVYNNLTETDFKQGKVVIKNIATAFMPIDKSSMKELTKCLKKYNNKVPFSTPPVVGLYIADNNPAITIGLANDDVLKENDLIKALYKYFYKSMQFKFLNINDDSELSNKLKKQGTIIEL</sequence>
<dbReference type="RefSeq" id="WP_188619317.1">
    <property type="nucleotide sequence ID" value="NZ_BMJE01000001.1"/>
</dbReference>
<evidence type="ECO:0000313" key="2">
    <source>
        <dbReference type="Proteomes" id="UP000615760"/>
    </source>
</evidence>
<gene>
    <name evidence="1" type="ORF">GCM10007424_01520</name>
</gene>
<keyword evidence="2" id="KW-1185">Reference proteome</keyword>
<reference evidence="2" key="1">
    <citation type="journal article" date="2019" name="Int. J. Syst. Evol. Microbiol.">
        <title>The Global Catalogue of Microorganisms (GCM) 10K type strain sequencing project: providing services to taxonomists for standard genome sequencing and annotation.</title>
        <authorList>
            <consortium name="The Broad Institute Genomics Platform"/>
            <consortium name="The Broad Institute Genome Sequencing Center for Infectious Disease"/>
            <person name="Wu L."/>
            <person name="Ma J."/>
        </authorList>
    </citation>
    <scope>NUCLEOTIDE SEQUENCE [LARGE SCALE GENOMIC DNA]</scope>
    <source>
        <strain evidence="2">CGMCC 1.15461</strain>
    </source>
</reference>
<dbReference type="EMBL" id="BMJE01000001">
    <property type="protein sequence ID" value="GGB65298.1"/>
    <property type="molecule type" value="Genomic_DNA"/>
</dbReference>
<accession>A0ABQ1JCC4</accession>
<evidence type="ECO:0000313" key="1">
    <source>
        <dbReference type="EMBL" id="GGB65298.1"/>
    </source>
</evidence>